<sequence>MEDKEKSLWEIIAEQKKKYGNISTPEVDWGKDIELIKALNKEDDSFDGIPLEEFRKKHSRNL</sequence>
<dbReference type="AlphaFoldDB" id="A0A4R5NKJ0"/>
<gene>
    <name evidence="1" type="ORF">C5L30_001828</name>
</gene>
<dbReference type="Proteomes" id="UP000295257">
    <property type="component" value="Unassembled WGS sequence"/>
</dbReference>
<dbReference type="RefSeq" id="WP_010021016.1">
    <property type="nucleotide sequence ID" value="NZ_CP116587.1"/>
</dbReference>
<organism evidence="1 2">
    <name type="scientific">Companilactobacillus farciminis</name>
    <dbReference type="NCBI Taxonomy" id="1612"/>
    <lineage>
        <taxon>Bacteria</taxon>
        <taxon>Bacillati</taxon>
        <taxon>Bacillota</taxon>
        <taxon>Bacilli</taxon>
        <taxon>Lactobacillales</taxon>
        <taxon>Lactobacillaceae</taxon>
        <taxon>Companilactobacillus</taxon>
    </lineage>
</organism>
<proteinExistence type="predicted"/>
<accession>A0A4R5NKJ0</accession>
<keyword evidence="2" id="KW-1185">Reference proteome</keyword>
<reference evidence="1 2" key="1">
    <citation type="journal article" date="2019" name="Appl. Microbiol. Biotechnol.">
        <title>Uncovering carbohydrate metabolism through a genotype-phenotype association study of 56 lactic acid bacteria genomes.</title>
        <authorList>
            <person name="Buron-Moles G."/>
            <person name="Chailyan A."/>
            <person name="Dolejs I."/>
            <person name="Forster J."/>
            <person name="Miks M.H."/>
        </authorList>
    </citation>
    <scope>NUCLEOTIDE SEQUENCE [LARGE SCALE GENOMIC DNA]</scope>
    <source>
        <strain evidence="1 2">ATCC 29644</strain>
    </source>
</reference>
<dbReference type="EMBL" id="PUFN01000001">
    <property type="protein sequence ID" value="TDG75041.1"/>
    <property type="molecule type" value="Genomic_DNA"/>
</dbReference>
<evidence type="ECO:0000313" key="1">
    <source>
        <dbReference type="EMBL" id="TDG75041.1"/>
    </source>
</evidence>
<name>A0A4R5NKJ0_9LACO</name>
<protein>
    <submittedName>
        <fullName evidence="1">Uncharacterized protein</fullName>
    </submittedName>
</protein>
<comment type="caution">
    <text evidence="1">The sequence shown here is derived from an EMBL/GenBank/DDBJ whole genome shotgun (WGS) entry which is preliminary data.</text>
</comment>
<evidence type="ECO:0000313" key="2">
    <source>
        <dbReference type="Proteomes" id="UP000295257"/>
    </source>
</evidence>